<feature type="compositionally biased region" description="Low complexity" evidence="1">
    <location>
        <begin position="36"/>
        <end position="45"/>
    </location>
</feature>
<evidence type="ECO:0000313" key="4">
    <source>
        <dbReference type="EMBL" id="WOJ90617.1"/>
    </source>
</evidence>
<feature type="region of interest" description="Disordered" evidence="1">
    <location>
        <begin position="36"/>
        <end position="59"/>
    </location>
</feature>
<keyword evidence="3" id="KW-0732">Signal</keyword>
<evidence type="ECO:0000256" key="1">
    <source>
        <dbReference type="SAM" id="MobiDB-lite"/>
    </source>
</evidence>
<proteinExistence type="predicted"/>
<accession>A0ABZ0HV01</accession>
<sequence length="258" mass="28412">MNRFPIILLLCSSIGLFGALSFTAPLAGEAQDHPTATVAATGPTTSHDRSSPPNLDPNDARLDYRRELEALNDHTIGEIAIGLSFALAFIWIFGFELALKLRGDIFPSKVRARLDRLDAARLSAIASAWGLKSRKDESELLDEKQLYEALAAAANAALDKARQDLKLNSVDEEYLIPEIDGLIARAKDLSSRLRTKEPAQASAADRGEASRFIWASINRINRGWERALASGQKLKLITIDQLNALRWPSWSRLEGPLL</sequence>
<feature type="signal peptide" evidence="3">
    <location>
        <begin position="1"/>
        <end position="27"/>
    </location>
</feature>
<evidence type="ECO:0000256" key="3">
    <source>
        <dbReference type="SAM" id="SignalP"/>
    </source>
</evidence>
<organism evidence="4 5">
    <name type="scientific">Methylocapsa polymorpha</name>
    <dbReference type="NCBI Taxonomy" id="3080828"/>
    <lineage>
        <taxon>Bacteria</taxon>
        <taxon>Pseudomonadati</taxon>
        <taxon>Pseudomonadota</taxon>
        <taxon>Alphaproteobacteria</taxon>
        <taxon>Hyphomicrobiales</taxon>
        <taxon>Beijerinckiaceae</taxon>
        <taxon>Methylocapsa</taxon>
    </lineage>
</organism>
<keyword evidence="5" id="KW-1185">Reference proteome</keyword>
<dbReference type="RefSeq" id="WP_407340205.1">
    <property type="nucleotide sequence ID" value="NZ_CP136862.1"/>
</dbReference>
<dbReference type="Proteomes" id="UP001626536">
    <property type="component" value="Chromosome"/>
</dbReference>
<keyword evidence="2" id="KW-1133">Transmembrane helix</keyword>
<keyword evidence="2" id="KW-0812">Transmembrane</keyword>
<name>A0ABZ0HV01_9HYPH</name>
<reference evidence="4 5" key="1">
    <citation type="submission" date="2023-10" db="EMBL/GenBank/DDBJ databases">
        <title>Novel methanotroph of the genus Methylocapsa from a subarctic wetland.</title>
        <authorList>
            <person name="Belova S.E."/>
            <person name="Oshkin I.Y."/>
            <person name="Miroshnikov K."/>
            <person name="Dedysh S.N."/>
        </authorList>
    </citation>
    <scope>NUCLEOTIDE SEQUENCE [LARGE SCALE GENOMIC DNA]</scope>
    <source>
        <strain evidence="4 5">RX1</strain>
    </source>
</reference>
<feature type="transmembrane region" description="Helical" evidence="2">
    <location>
        <begin position="79"/>
        <end position="99"/>
    </location>
</feature>
<keyword evidence="2" id="KW-0472">Membrane</keyword>
<dbReference type="EMBL" id="CP136862">
    <property type="protein sequence ID" value="WOJ90617.1"/>
    <property type="molecule type" value="Genomic_DNA"/>
</dbReference>
<protein>
    <submittedName>
        <fullName evidence="4">Uncharacterized protein</fullName>
    </submittedName>
</protein>
<evidence type="ECO:0000313" key="5">
    <source>
        <dbReference type="Proteomes" id="UP001626536"/>
    </source>
</evidence>
<gene>
    <name evidence="4" type="ORF">RZS28_04810</name>
</gene>
<feature type="chain" id="PRO_5045859638" evidence="3">
    <location>
        <begin position="28"/>
        <end position="258"/>
    </location>
</feature>
<evidence type="ECO:0000256" key="2">
    <source>
        <dbReference type="SAM" id="Phobius"/>
    </source>
</evidence>